<reference evidence="2" key="1">
    <citation type="journal article" date="2020" name="Stud. Mycol.">
        <title>101 Dothideomycetes genomes: a test case for predicting lifestyles and emergence of pathogens.</title>
        <authorList>
            <person name="Haridas S."/>
            <person name="Albert R."/>
            <person name="Binder M."/>
            <person name="Bloem J."/>
            <person name="Labutti K."/>
            <person name="Salamov A."/>
            <person name="Andreopoulos B."/>
            <person name="Baker S."/>
            <person name="Barry K."/>
            <person name="Bills G."/>
            <person name="Bluhm B."/>
            <person name="Cannon C."/>
            <person name="Castanera R."/>
            <person name="Culley D."/>
            <person name="Daum C."/>
            <person name="Ezra D."/>
            <person name="Gonzalez J."/>
            <person name="Henrissat B."/>
            <person name="Kuo A."/>
            <person name="Liang C."/>
            <person name="Lipzen A."/>
            <person name="Lutzoni F."/>
            <person name="Magnuson J."/>
            <person name="Mondo S."/>
            <person name="Nolan M."/>
            <person name="Ohm R."/>
            <person name="Pangilinan J."/>
            <person name="Park H.-J."/>
            <person name="Ramirez L."/>
            <person name="Alfaro M."/>
            <person name="Sun H."/>
            <person name="Tritt A."/>
            <person name="Yoshinaga Y."/>
            <person name="Zwiers L.-H."/>
            <person name="Turgeon B."/>
            <person name="Goodwin S."/>
            <person name="Spatafora J."/>
            <person name="Crous P."/>
            <person name="Grigoriev I."/>
        </authorList>
    </citation>
    <scope>NUCLEOTIDE SEQUENCE</scope>
    <source>
        <strain evidence="2">CBS 110217</strain>
    </source>
</reference>
<feature type="compositionally biased region" description="Gly residues" evidence="1">
    <location>
        <begin position="47"/>
        <end position="59"/>
    </location>
</feature>
<feature type="region of interest" description="Disordered" evidence="1">
    <location>
        <begin position="415"/>
        <end position="435"/>
    </location>
</feature>
<feature type="compositionally biased region" description="Polar residues" evidence="1">
    <location>
        <begin position="418"/>
        <end position="428"/>
    </location>
</feature>
<proteinExistence type="predicted"/>
<feature type="compositionally biased region" description="Low complexity" evidence="1">
    <location>
        <begin position="344"/>
        <end position="359"/>
    </location>
</feature>
<keyword evidence="3" id="KW-1185">Reference proteome</keyword>
<feature type="compositionally biased region" description="Polar residues" evidence="1">
    <location>
        <begin position="240"/>
        <end position="264"/>
    </location>
</feature>
<name>A0A9P4GZF2_9PLEO</name>
<organism evidence="2 3">
    <name type="scientific">Setomelanomma holmii</name>
    <dbReference type="NCBI Taxonomy" id="210430"/>
    <lineage>
        <taxon>Eukaryota</taxon>
        <taxon>Fungi</taxon>
        <taxon>Dikarya</taxon>
        <taxon>Ascomycota</taxon>
        <taxon>Pezizomycotina</taxon>
        <taxon>Dothideomycetes</taxon>
        <taxon>Pleosporomycetidae</taxon>
        <taxon>Pleosporales</taxon>
        <taxon>Pleosporineae</taxon>
        <taxon>Phaeosphaeriaceae</taxon>
        <taxon>Setomelanomma</taxon>
    </lineage>
</organism>
<dbReference type="OrthoDB" id="3941538at2759"/>
<evidence type="ECO:0000256" key="1">
    <source>
        <dbReference type="SAM" id="MobiDB-lite"/>
    </source>
</evidence>
<dbReference type="Proteomes" id="UP000799777">
    <property type="component" value="Unassembled WGS sequence"/>
</dbReference>
<feature type="compositionally biased region" description="Low complexity" evidence="1">
    <location>
        <begin position="193"/>
        <end position="239"/>
    </location>
</feature>
<dbReference type="AlphaFoldDB" id="A0A9P4GZF2"/>
<feature type="compositionally biased region" description="Polar residues" evidence="1">
    <location>
        <begin position="279"/>
        <end position="294"/>
    </location>
</feature>
<feature type="compositionally biased region" description="Polar residues" evidence="1">
    <location>
        <begin position="177"/>
        <end position="187"/>
    </location>
</feature>
<sequence>MSNYGSVPPPPGAYSAPTQGTPEQGYNAQQQPQGYTPGVLNNTGQQPGFGHGHKPGGAFGQMFDQAVTTGKPMLNKLSKTISSKLGGKPPAGQSQHLQSYQNYQEQNQPPVFQQQAQNYSPQPQQRPWQLPSQAPNAFTPPQQSPYHQTSNYATPASQHSGQSNYFPSQNAPPPKSQAPSMPYNQGVNMGVEQQGQYGQQGQPQGQPQGQYQQGPQPGQFTGQQQGQPQGHFQQDQRPQSQYIGQQQTGVVPSMQNQGYQQQHQAPHADVSPIIPPSKPVTQPQWTASPSSEQQPPGAPQPYQSIPFPPVQHDQQQQWHPMCPVSPQGHSPIPHGSVSPPPPQQMYTQPQAPTNATPQHTQPPTPAPQHAALPSAPSSSPPEFIAELPADVGNLNLGDAKQQGADATAQTLQYQAYQPQSGQSGSPANRFSVPGRAVSTSSLPLADPWRFADPVTEQPTREFYILADLLFDALDRKFEPKNSSLLEGPKILGSWIELTEDARQLFSYNGYAALARMWSLEGIPHIMVPVQPALAPIWNFSQHTHAQDLKVISVPPMPTSTYATYMPALNRAGWYKFFFLETMHEPNDIGKLLQALCADAYKPGVLNQPDLNKRDRGDILALQTRAADIQTTAIRRVCKETQTAMLLAPNVSAVVAPGTSHATNSIQPGSLQDA</sequence>
<feature type="compositionally biased region" description="Low complexity" evidence="1">
    <location>
        <begin position="367"/>
        <end position="381"/>
    </location>
</feature>
<feature type="compositionally biased region" description="Polar residues" evidence="1">
    <location>
        <begin position="92"/>
        <end position="103"/>
    </location>
</feature>
<feature type="compositionally biased region" description="Polar residues" evidence="1">
    <location>
        <begin position="16"/>
        <end position="46"/>
    </location>
</feature>
<comment type="caution">
    <text evidence="2">The sequence shown here is derived from an EMBL/GenBank/DDBJ whole genome shotgun (WGS) entry which is preliminary data.</text>
</comment>
<protein>
    <recommendedName>
        <fullName evidence="4">PAT1 multi-domain protein</fullName>
    </recommendedName>
</protein>
<feature type="compositionally biased region" description="Low complexity" evidence="1">
    <location>
        <begin position="328"/>
        <end position="337"/>
    </location>
</feature>
<evidence type="ECO:0000313" key="3">
    <source>
        <dbReference type="Proteomes" id="UP000799777"/>
    </source>
</evidence>
<feature type="compositionally biased region" description="Low complexity" evidence="1">
    <location>
        <begin position="104"/>
        <end position="125"/>
    </location>
</feature>
<evidence type="ECO:0000313" key="2">
    <source>
        <dbReference type="EMBL" id="KAF2024790.1"/>
    </source>
</evidence>
<feature type="region of interest" description="Disordered" evidence="1">
    <location>
        <begin position="1"/>
        <end position="385"/>
    </location>
</feature>
<evidence type="ECO:0008006" key="4">
    <source>
        <dbReference type="Google" id="ProtNLM"/>
    </source>
</evidence>
<feature type="compositionally biased region" description="Polar residues" evidence="1">
    <location>
        <begin position="126"/>
        <end position="169"/>
    </location>
</feature>
<dbReference type="EMBL" id="ML978284">
    <property type="protein sequence ID" value="KAF2024790.1"/>
    <property type="molecule type" value="Genomic_DNA"/>
</dbReference>
<accession>A0A9P4GZF2</accession>
<gene>
    <name evidence="2" type="ORF">EK21DRAFT_77924</name>
</gene>